<dbReference type="Pfam" id="PF13578">
    <property type="entry name" value="Methyltransf_24"/>
    <property type="match status" value="1"/>
</dbReference>
<reference evidence="1 2" key="1">
    <citation type="journal article" date="2013" name="Genome Biol. Evol.">
        <title>Genomes of Stigonematalean cyanobacteria (subsection V) and the evolution of oxygenic photosynthesis from prokaryotes to plastids.</title>
        <authorList>
            <person name="Dagan T."/>
            <person name="Roettger M."/>
            <person name="Stucken K."/>
            <person name="Landan G."/>
            <person name="Koch R."/>
            <person name="Major P."/>
            <person name="Gould S.B."/>
            <person name="Goremykin V.V."/>
            <person name="Rippka R."/>
            <person name="Tandeau de Marsac N."/>
            <person name="Gugger M."/>
            <person name="Lockhart P.J."/>
            <person name="Allen J.F."/>
            <person name="Brune I."/>
            <person name="Maus I."/>
            <person name="Puhler A."/>
            <person name="Martin W.F."/>
        </authorList>
    </citation>
    <scope>NUCLEOTIDE SEQUENCE [LARGE SCALE GENOMIC DNA]</scope>
    <source>
        <strain evidence="1 2">PCC 7110</strain>
    </source>
</reference>
<dbReference type="InterPro" id="IPR008884">
    <property type="entry name" value="TylF_MeTrfase"/>
</dbReference>
<proteinExistence type="predicted"/>
<keyword evidence="2" id="KW-1185">Reference proteome</keyword>
<dbReference type="PANTHER" id="PTHR40036">
    <property type="entry name" value="MACROCIN O-METHYLTRANSFERASE"/>
    <property type="match status" value="1"/>
</dbReference>
<accession>A0A139X2B0</accession>
<dbReference type="EMBL" id="ANNX02000038">
    <property type="protein sequence ID" value="KYC38835.1"/>
    <property type="molecule type" value="Genomic_DNA"/>
</dbReference>
<organism evidence="1 2">
    <name type="scientific">Scytonema hofmannii PCC 7110</name>
    <dbReference type="NCBI Taxonomy" id="128403"/>
    <lineage>
        <taxon>Bacteria</taxon>
        <taxon>Bacillati</taxon>
        <taxon>Cyanobacteriota</taxon>
        <taxon>Cyanophyceae</taxon>
        <taxon>Nostocales</taxon>
        <taxon>Scytonemataceae</taxon>
        <taxon>Scytonema</taxon>
    </lineage>
</organism>
<dbReference type="Proteomes" id="UP000076925">
    <property type="component" value="Unassembled WGS sequence"/>
</dbReference>
<gene>
    <name evidence="1" type="ORF">WA1_35130</name>
</gene>
<dbReference type="OrthoDB" id="460413at2"/>
<sequence length="231" mass="26386">MQNIINFHQDFNRFVEDSCRILPGMQLPISPLQYVLREKLVNQDGLWLEFGVASGHTLNLICEYRLQGTVYGFDSFEGLPSDWRPGLPKGAFKQPGLPQVKSNATLIKGLFEDTIPQFIAAHTQEYISLLHVDCDLYSSTKTIFRYLGEKLTEGSIIVFDELIGYPGFEEHELKAFYEFALASKKQFQWIGINGTQETQELSEYAQYGSMGEPWYTQNVPLKERVAVRVLS</sequence>
<dbReference type="AlphaFoldDB" id="A0A139X2B0"/>
<dbReference type="STRING" id="128403.WA1_35130"/>
<dbReference type="RefSeq" id="WP_017745979.1">
    <property type="nucleotide sequence ID" value="NZ_KQ976354.1"/>
</dbReference>
<comment type="caution">
    <text evidence="1">The sequence shown here is derived from an EMBL/GenBank/DDBJ whole genome shotgun (WGS) entry which is preliminary data.</text>
</comment>
<dbReference type="PANTHER" id="PTHR40036:SF1">
    <property type="entry name" value="MACROCIN O-METHYLTRANSFERASE"/>
    <property type="match status" value="1"/>
</dbReference>
<protein>
    <recommendedName>
        <fullName evidence="3">Methyltransferase</fullName>
    </recommendedName>
</protein>
<name>A0A139X2B0_9CYAN</name>
<evidence type="ECO:0000313" key="1">
    <source>
        <dbReference type="EMBL" id="KYC38835.1"/>
    </source>
</evidence>
<evidence type="ECO:0000313" key="2">
    <source>
        <dbReference type="Proteomes" id="UP000076925"/>
    </source>
</evidence>
<evidence type="ECO:0008006" key="3">
    <source>
        <dbReference type="Google" id="ProtNLM"/>
    </source>
</evidence>
<dbReference type="Gene3D" id="3.40.50.150">
    <property type="entry name" value="Vaccinia Virus protein VP39"/>
    <property type="match status" value="1"/>
</dbReference>
<dbReference type="SUPFAM" id="SSF53335">
    <property type="entry name" value="S-adenosyl-L-methionine-dependent methyltransferases"/>
    <property type="match status" value="1"/>
</dbReference>
<dbReference type="InterPro" id="IPR029063">
    <property type="entry name" value="SAM-dependent_MTases_sf"/>
</dbReference>